<dbReference type="Proteomes" id="UP000593578">
    <property type="component" value="Unassembled WGS sequence"/>
</dbReference>
<evidence type="ECO:0000313" key="12">
    <source>
        <dbReference type="EMBL" id="MBA0577988.1"/>
    </source>
</evidence>
<keyword evidence="6" id="KW-0804">Transcription</keyword>
<proteinExistence type="inferred from homology"/>
<dbReference type="PANTHER" id="PTHR10015">
    <property type="entry name" value="HEAT SHOCK TRANSCRIPTION FACTOR"/>
    <property type="match status" value="1"/>
</dbReference>
<dbReference type="OrthoDB" id="60033at2759"/>
<evidence type="ECO:0000256" key="8">
    <source>
        <dbReference type="ARBA" id="ARBA00061350"/>
    </source>
</evidence>
<comment type="similarity">
    <text evidence="8">Belongs to the HSF family. Class A subfamily.</text>
</comment>
<evidence type="ECO:0000256" key="3">
    <source>
        <dbReference type="ARBA" id="ARBA00023015"/>
    </source>
</evidence>
<dbReference type="Proteomes" id="UP000032304">
    <property type="component" value="Chromosome 1"/>
</dbReference>
<feature type="region of interest" description="Disordered" evidence="9">
    <location>
        <begin position="1"/>
        <end position="37"/>
    </location>
</feature>
<keyword evidence="2" id="KW-0597">Phosphoprotein</keyword>
<evidence type="ECO:0000256" key="9">
    <source>
        <dbReference type="SAM" id="MobiDB-lite"/>
    </source>
</evidence>
<evidence type="ECO:0000313" key="13">
    <source>
        <dbReference type="Proteomes" id="UP000032304"/>
    </source>
</evidence>
<dbReference type="InterPro" id="IPR000232">
    <property type="entry name" value="HSF_DNA-bd"/>
</dbReference>
<dbReference type="Pfam" id="PF00447">
    <property type="entry name" value="HSF_DNA-bind"/>
    <property type="match status" value="1"/>
</dbReference>
<dbReference type="PRINTS" id="PR00056">
    <property type="entry name" value="HSFDOMAIN"/>
</dbReference>
<accession>A0A0D2LRW5</accession>
<sequence>MVAWEHDNGGGELSYTTGFLNEPTGNGDQTESSVVKEEPDEEMRLFDDMINGVGDWNNSWPSASLPDVLPKPMEGLNDLGPPPFLRKTFEMVEDPKTDPIVSWSSGRNSFVVWDCHRFSENLLPKYFKHKNFSSFVRQLNTYGFRKIDSDRWEFANEGFQGGRKHLLKNIKRRSRYNKQQQGGGGVICIDNSTNSRVGLEADVEVLKQDHTSLQMEVSKLRQQQDDSNHRLSIVEERIHFAECKQRRMCGFLAKMIKYPNFIQQLLHKRKELDHEKKFNKRRRLLETQATTNPIEEPMDPIQDEEFLVSMDDRVVPEMSTNEEVDVNDSKIYVELEQLVNWKPCS</sequence>
<dbReference type="eggNOG" id="KOG0627">
    <property type="taxonomic scope" value="Eukaryota"/>
</dbReference>
<evidence type="ECO:0000256" key="4">
    <source>
        <dbReference type="ARBA" id="ARBA00023016"/>
    </source>
</evidence>
<organism evidence="11 13">
    <name type="scientific">Gossypium raimondii</name>
    <name type="common">Peruvian cotton</name>
    <name type="synonym">Gossypium klotzschianum subsp. raimondii</name>
    <dbReference type="NCBI Taxonomy" id="29730"/>
    <lineage>
        <taxon>Eukaryota</taxon>
        <taxon>Viridiplantae</taxon>
        <taxon>Streptophyta</taxon>
        <taxon>Embryophyta</taxon>
        <taxon>Tracheophyta</taxon>
        <taxon>Spermatophyta</taxon>
        <taxon>Magnoliopsida</taxon>
        <taxon>eudicotyledons</taxon>
        <taxon>Gunneridae</taxon>
        <taxon>Pentapetalae</taxon>
        <taxon>rosids</taxon>
        <taxon>malvids</taxon>
        <taxon>Malvales</taxon>
        <taxon>Malvaceae</taxon>
        <taxon>Malvoideae</taxon>
        <taxon>Gossypium</taxon>
    </lineage>
</organism>
<evidence type="ECO:0000256" key="2">
    <source>
        <dbReference type="ARBA" id="ARBA00022553"/>
    </source>
</evidence>
<dbReference type="OMA" id="GNGDQTE"/>
<dbReference type="SUPFAM" id="SSF46785">
    <property type="entry name" value="Winged helix' DNA-binding domain"/>
    <property type="match status" value="1"/>
</dbReference>
<dbReference type="GO" id="GO:0034605">
    <property type="term" value="P:cellular response to heat"/>
    <property type="evidence" value="ECO:0007669"/>
    <property type="project" value="TreeGrafter"/>
</dbReference>
<reference evidence="12" key="3">
    <citation type="submission" date="2020-04" db="EMBL/GenBank/DDBJ databases">
        <authorList>
            <person name="Grover C.E."/>
            <person name="Arick M.A. II"/>
            <person name="Thrash A."/>
            <person name="Conover J.L."/>
            <person name="Sanders W.S."/>
            <person name="Peterson D.G."/>
            <person name="Scheffler J.A."/>
            <person name="Scheffler B.E."/>
            <person name="Wendel J.F."/>
        </authorList>
    </citation>
    <scope>NUCLEOTIDE SEQUENCE</scope>
    <source>
        <strain evidence="12">8</strain>
        <tissue evidence="12">Leaf</tissue>
    </source>
</reference>
<dbReference type="AlphaFoldDB" id="A0A0D2LRW5"/>
<evidence type="ECO:0000256" key="5">
    <source>
        <dbReference type="ARBA" id="ARBA00023125"/>
    </source>
</evidence>
<evidence type="ECO:0000259" key="10">
    <source>
        <dbReference type="PROSITE" id="PS00434"/>
    </source>
</evidence>
<dbReference type="KEGG" id="gra:105792992"/>
<reference evidence="11 13" key="1">
    <citation type="journal article" date="2012" name="Nature">
        <title>Repeated polyploidization of Gossypium genomes and the evolution of spinnable cotton fibres.</title>
        <authorList>
            <person name="Paterson A.H."/>
            <person name="Wendel J.F."/>
            <person name="Gundlach H."/>
            <person name="Guo H."/>
            <person name="Jenkins J."/>
            <person name="Jin D."/>
            <person name="Llewellyn D."/>
            <person name="Showmaker K.C."/>
            <person name="Shu S."/>
            <person name="Udall J."/>
            <person name="Yoo M.J."/>
            <person name="Byers R."/>
            <person name="Chen W."/>
            <person name="Doron-Faigenboim A."/>
            <person name="Duke M.V."/>
            <person name="Gong L."/>
            <person name="Grimwood J."/>
            <person name="Grover C."/>
            <person name="Grupp K."/>
            <person name="Hu G."/>
            <person name="Lee T.H."/>
            <person name="Li J."/>
            <person name="Lin L."/>
            <person name="Liu T."/>
            <person name="Marler B.S."/>
            <person name="Page J.T."/>
            <person name="Roberts A.W."/>
            <person name="Romanel E."/>
            <person name="Sanders W.S."/>
            <person name="Szadkowski E."/>
            <person name="Tan X."/>
            <person name="Tang H."/>
            <person name="Xu C."/>
            <person name="Wang J."/>
            <person name="Wang Z."/>
            <person name="Zhang D."/>
            <person name="Zhang L."/>
            <person name="Ashrafi H."/>
            <person name="Bedon F."/>
            <person name="Bowers J.E."/>
            <person name="Brubaker C.L."/>
            <person name="Chee P.W."/>
            <person name="Das S."/>
            <person name="Gingle A.R."/>
            <person name="Haigler C.H."/>
            <person name="Harker D."/>
            <person name="Hoffmann L.V."/>
            <person name="Hovav R."/>
            <person name="Jones D.C."/>
            <person name="Lemke C."/>
            <person name="Mansoor S."/>
            <person name="ur Rahman M."/>
            <person name="Rainville L.N."/>
            <person name="Rambani A."/>
            <person name="Reddy U.K."/>
            <person name="Rong J.K."/>
            <person name="Saranga Y."/>
            <person name="Scheffler B.E."/>
            <person name="Scheffler J.A."/>
            <person name="Stelly D.M."/>
            <person name="Triplett B.A."/>
            <person name="Van Deynze A."/>
            <person name="Vaslin M.F."/>
            <person name="Waghmare V.N."/>
            <person name="Walford S.A."/>
            <person name="Wright R.J."/>
            <person name="Zaki E.A."/>
            <person name="Zhang T."/>
            <person name="Dennis E.S."/>
            <person name="Mayer K.F."/>
            <person name="Peterson D.G."/>
            <person name="Rokhsar D.S."/>
            <person name="Wang X."/>
            <person name="Schmutz J."/>
        </authorList>
    </citation>
    <scope>NUCLEOTIDE SEQUENCE [LARGE SCALE GENOMIC DNA]</scope>
</reference>
<evidence type="ECO:0000256" key="6">
    <source>
        <dbReference type="ARBA" id="ARBA00023163"/>
    </source>
</evidence>
<comment type="subcellular location">
    <subcellularLocation>
        <location evidence="1">Nucleus</location>
    </subcellularLocation>
</comment>
<name>A0A0D2LRW5_GOSRA</name>
<dbReference type="GO" id="GO:0003700">
    <property type="term" value="F:DNA-binding transcription factor activity"/>
    <property type="evidence" value="ECO:0007669"/>
    <property type="project" value="InterPro"/>
</dbReference>
<dbReference type="EMBL" id="CM001740">
    <property type="protein sequence ID" value="KJB06792.1"/>
    <property type="molecule type" value="Genomic_DNA"/>
</dbReference>
<reference evidence="12 14" key="2">
    <citation type="journal article" date="2019" name="Genome Biol. Evol.">
        <title>Insights into the evolution of the New World diploid cottons (Gossypium, subgenus Houzingenia) based on genome sequencing.</title>
        <authorList>
            <person name="Grover C.E."/>
            <person name="Arick M.A. 2nd"/>
            <person name="Thrash A."/>
            <person name="Conover J.L."/>
            <person name="Sanders W.S."/>
            <person name="Peterson D.G."/>
            <person name="Frelichowski J.E."/>
            <person name="Scheffler J.A."/>
            <person name="Scheffler B.E."/>
            <person name="Wendel J.F."/>
        </authorList>
    </citation>
    <scope>NUCLEOTIDE SEQUENCE [LARGE SCALE GENOMIC DNA]</scope>
    <source>
        <strain evidence="12">8</strain>
        <tissue evidence="12">Leaf</tissue>
    </source>
</reference>
<feature type="domain" description="HSF-type DNA-binding" evidence="10">
    <location>
        <begin position="123"/>
        <end position="147"/>
    </location>
</feature>
<keyword evidence="5" id="KW-0238">DNA-binding</keyword>
<feature type="compositionally biased region" description="Polar residues" evidence="9">
    <location>
        <begin position="14"/>
        <end position="33"/>
    </location>
</feature>
<dbReference type="GO" id="GO:0006357">
    <property type="term" value="P:regulation of transcription by RNA polymerase II"/>
    <property type="evidence" value="ECO:0007669"/>
    <property type="project" value="TreeGrafter"/>
</dbReference>
<dbReference type="FunFam" id="1.10.10.10:FF:000057">
    <property type="entry name" value="Heat shock transcription factor 1"/>
    <property type="match status" value="1"/>
</dbReference>
<keyword evidence="4" id="KW-0346">Stress response</keyword>
<gene>
    <name evidence="11" type="ORF">B456_001G012700</name>
    <name evidence="12" type="ORF">Gorai_020292</name>
</gene>
<evidence type="ECO:0000256" key="7">
    <source>
        <dbReference type="ARBA" id="ARBA00023242"/>
    </source>
</evidence>
<evidence type="ECO:0000313" key="14">
    <source>
        <dbReference type="Proteomes" id="UP000593578"/>
    </source>
</evidence>
<keyword evidence="7" id="KW-0539">Nucleus</keyword>
<evidence type="ECO:0000313" key="11">
    <source>
        <dbReference type="EMBL" id="KJB06792.1"/>
    </source>
</evidence>
<dbReference type="InterPro" id="IPR036390">
    <property type="entry name" value="WH_DNA-bd_sf"/>
</dbReference>
<dbReference type="Gramene" id="KJB06792">
    <property type="protein sequence ID" value="KJB06792"/>
    <property type="gene ID" value="B456_001G012700"/>
</dbReference>
<protein>
    <recommendedName>
        <fullName evidence="10">HSF-type DNA-binding domain-containing protein</fullName>
    </recommendedName>
</protein>
<keyword evidence="13" id="KW-1185">Reference proteome</keyword>
<evidence type="ECO:0000256" key="1">
    <source>
        <dbReference type="ARBA" id="ARBA00004123"/>
    </source>
</evidence>
<dbReference type="GO" id="GO:0005634">
    <property type="term" value="C:nucleus"/>
    <property type="evidence" value="ECO:0007669"/>
    <property type="project" value="UniProtKB-SubCell"/>
</dbReference>
<dbReference type="PROSITE" id="PS00434">
    <property type="entry name" value="HSF_DOMAIN"/>
    <property type="match status" value="1"/>
</dbReference>
<dbReference type="PANTHER" id="PTHR10015:SF298">
    <property type="entry name" value="HEAT STRESS TRANSCRIPTION FACTOR A-9"/>
    <property type="match status" value="1"/>
</dbReference>
<dbReference type="GO" id="GO:0000978">
    <property type="term" value="F:RNA polymerase II cis-regulatory region sequence-specific DNA binding"/>
    <property type="evidence" value="ECO:0007669"/>
    <property type="project" value="TreeGrafter"/>
</dbReference>
<dbReference type="Gene3D" id="1.10.10.10">
    <property type="entry name" value="Winged helix-like DNA-binding domain superfamily/Winged helix DNA-binding domain"/>
    <property type="match status" value="1"/>
</dbReference>
<dbReference type="SMART" id="SM00415">
    <property type="entry name" value="HSF"/>
    <property type="match status" value="1"/>
</dbReference>
<keyword evidence="3" id="KW-0805">Transcription regulation</keyword>
<dbReference type="STRING" id="29730.A0A0D2LRW5"/>
<dbReference type="InterPro" id="IPR036388">
    <property type="entry name" value="WH-like_DNA-bd_sf"/>
</dbReference>
<dbReference type="EMBL" id="JABEZZ010000001">
    <property type="protein sequence ID" value="MBA0577988.1"/>
    <property type="molecule type" value="Genomic_DNA"/>
</dbReference>